<dbReference type="InterPro" id="IPR004796">
    <property type="entry name" value="PTS_IIC_cello"/>
</dbReference>
<dbReference type="GO" id="GO:0008982">
    <property type="term" value="F:protein-N(PI)-phosphohistidine-sugar phosphotransferase activity"/>
    <property type="evidence" value="ECO:0007669"/>
    <property type="project" value="UniProtKB-UniRule"/>
</dbReference>
<keyword evidence="5 9" id="KW-0812">Transmembrane</keyword>
<dbReference type="Pfam" id="PF02378">
    <property type="entry name" value="PTS_EIIC"/>
    <property type="match status" value="1"/>
</dbReference>
<dbReference type="GO" id="GO:0005886">
    <property type="term" value="C:plasma membrane"/>
    <property type="evidence" value="ECO:0007669"/>
    <property type="project" value="UniProtKB-SubCell"/>
</dbReference>
<evidence type="ECO:0000256" key="6">
    <source>
        <dbReference type="ARBA" id="ARBA00022989"/>
    </source>
</evidence>
<feature type="transmembrane region" description="Helical" evidence="9">
    <location>
        <begin position="136"/>
        <end position="156"/>
    </location>
</feature>
<evidence type="ECO:0000256" key="5">
    <source>
        <dbReference type="ARBA" id="ARBA00022692"/>
    </source>
</evidence>
<feature type="transmembrane region" description="Helical" evidence="9">
    <location>
        <begin position="286"/>
        <end position="306"/>
    </location>
</feature>
<evidence type="ECO:0000256" key="3">
    <source>
        <dbReference type="ARBA" id="ARBA00022475"/>
    </source>
</evidence>
<feature type="transmembrane region" description="Helical" evidence="9">
    <location>
        <begin position="85"/>
        <end position="105"/>
    </location>
</feature>
<keyword evidence="7 8" id="KW-0472">Membrane</keyword>
<comment type="subcellular location">
    <subcellularLocation>
        <location evidence="1">Cell membrane</location>
        <topology evidence="1">Multi-pass membrane protein</topology>
    </subcellularLocation>
</comment>
<keyword evidence="4 8" id="KW-0762">Sugar transport</keyword>
<evidence type="ECO:0000256" key="4">
    <source>
        <dbReference type="ARBA" id="ARBA00022597"/>
    </source>
</evidence>
<comment type="caution">
    <text evidence="11">The sequence shown here is derived from an EMBL/GenBank/DDBJ whole genome shotgun (WGS) entry which is preliminary data.</text>
</comment>
<evidence type="ECO:0000256" key="1">
    <source>
        <dbReference type="ARBA" id="ARBA00004651"/>
    </source>
</evidence>
<evidence type="ECO:0000256" key="2">
    <source>
        <dbReference type="ARBA" id="ARBA00022448"/>
    </source>
</evidence>
<keyword evidence="2 8" id="KW-0813">Transport</keyword>
<dbReference type="EMBL" id="SMGD01000011">
    <property type="protein sequence ID" value="TCK59023.1"/>
    <property type="molecule type" value="Genomic_DNA"/>
</dbReference>
<dbReference type="InterPro" id="IPR003352">
    <property type="entry name" value="PTS_EIIC"/>
</dbReference>
<dbReference type="PROSITE" id="PS51105">
    <property type="entry name" value="PTS_EIIC_TYPE_3"/>
    <property type="match status" value="1"/>
</dbReference>
<dbReference type="AlphaFoldDB" id="A0A4R1K5J7"/>
<reference evidence="11 12" key="1">
    <citation type="submission" date="2019-03" db="EMBL/GenBank/DDBJ databases">
        <title>Genomic Encyclopedia of Type Strains, Phase IV (KMG-IV): sequencing the most valuable type-strain genomes for metagenomic binning, comparative biology and taxonomic classification.</title>
        <authorList>
            <person name="Goeker M."/>
        </authorList>
    </citation>
    <scope>NUCLEOTIDE SEQUENCE [LARGE SCALE GENOMIC DNA]</scope>
    <source>
        <strain evidence="11 12">DSM 18577</strain>
    </source>
</reference>
<comment type="function">
    <text evidence="8">The phosphoenolpyruvate-dependent sugar phosphotransferase system (PTS), a major carbohydrate active -transport system, catalyzes the phosphorylation of incoming sugar substrates concomitant with their translocation across the cell membrane.</text>
</comment>
<keyword evidence="3 8" id="KW-1003">Cell membrane</keyword>
<dbReference type="NCBIfam" id="TIGR00410">
    <property type="entry name" value="lacE"/>
    <property type="match status" value="1"/>
</dbReference>
<dbReference type="PANTHER" id="PTHR33989:SF4">
    <property type="entry name" value="PTS SYSTEM N,N'-DIACETYLCHITOBIOSE-SPECIFIC EIIC COMPONENT"/>
    <property type="match status" value="1"/>
</dbReference>
<dbReference type="InterPro" id="IPR051088">
    <property type="entry name" value="PTS_Sugar-EIIC/EIIB"/>
</dbReference>
<dbReference type="InterPro" id="IPR004501">
    <property type="entry name" value="PTS_EIIC_3"/>
</dbReference>
<keyword evidence="12" id="KW-1185">Reference proteome</keyword>
<evidence type="ECO:0000256" key="8">
    <source>
        <dbReference type="PIRNR" id="PIRNR006351"/>
    </source>
</evidence>
<name>A0A4R1K5J7_9GAMM</name>
<dbReference type="GO" id="GO:0009401">
    <property type="term" value="P:phosphoenolpyruvate-dependent sugar phosphotransferase system"/>
    <property type="evidence" value="ECO:0007669"/>
    <property type="project" value="InterPro"/>
</dbReference>
<accession>A0A4R1K5J7</accession>
<evidence type="ECO:0000313" key="11">
    <source>
        <dbReference type="EMBL" id="TCK59023.1"/>
    </source>
</evidence>
<feature type="transmembrane region" description="Helical" evidence="9">
    <location>
        <begin position="183"/>
        <end position="206"/>
    </location>
</feature>
<gene>
    <name evidence="11" type="ORF">EV690_1186</name>
</gene>
<evidence type="ECO:0000259" key="10">
    <source>
        <dbReference type="PROSITE" id="PS51105"/>
    </source>
</evidence>
<protein>
    <recommendedName>
        <fullName evidence="8">Permease IIC component</fullName>
    </recommendedName>
</protein>
<proteinExistence type="predicted"/>
<dbReference type="Proteomes" id="UP000295565">
    <property type="component" value="Unassembled WGS sequence"/>
</dbReference>
<keyword evidence="6 9" id="KW-1133">Transmembrane helix</keyword>
<evidence type="ECO:0000313" key="12">
    <source>
        <dbReference type="Proteomes" id="UP000295565"/>
    </source>
</evidence>
<feature type="domain" description="PTS EIIC type-3" evidence="10">
    <location>
        <begin position="13"/>
        <end position="414"/>
    </location>
</feature>
<dbReference type="PIRSF" id="PIRSF006351">
    <property type="entry name" value="PTS_EIIC-Cellobiose"/>
    <property type="match status" value="1"/>
</dbReference>
<organism evidence="11 12">
    <name type="scientific">Celerinatantimonas diazotrophica</name>
    <dbReference type="NCBI Taxonomy" id="412034"/>
    <lineage>
        <taxon>Bacteria</taxon>
        <taxon>Pseudomonadati</taxon>
        <taxon>Pseudomonadota</taxon>
        <taxon>Gammaproteobacteria</taxon>
        <taxon>Celerinatantimonadaceae</taxon>
        <taxon>Celerinatantimonas</taxon>
    </lineage>
</organism>
<evidence type="ECO:0000256" key="9">
    <source>
        <dbReference type="SAM" id="Phobius"/>
    </source>
</evidence>
<evidence type="ECO:0000256" key="7">
    <source>
        <dbReference type="ARBA" id="ARBA00023136"/>
    </source>
</evidence>
<feature type="transmembrane region" description="Helical" evidence="9">
    <location>
        <begin position="37"/>
        <end position="55"/>
    </location>
</feature>
<feature type="transmembrane region" description="Helical" evidence="9">
    <location>
        <begin position="251"/>
        <end position="274"/>
    </location>
</feature>
<sequence>MNEAWLQLFANAVEEYITPIAKVLSQSKHITAMRDSFQLAMPFIIVGSLFIPFLYPPVTADSTSGWMHVWYQFSQNYHSLLLPPYQITFGVISLAIAFGASASLAKQYQLPQRLCGLTSCTAFLLLIGLLRDQSQAYQYLGTAGMFTALFASFYSVEMIRLCQRLGWVIKLPEEVPQITQRGFALIIPLLMIMISLTIFSELIYQYTGATFPKLVEQVFQPLVVASDSLPAIIVSLLVCSLLWFIGIHGSILVSSIMTPFWMTNLTANQLALAAGKVPTHTFVQAFWDYYLLIGGVGSTLPLIFMAMRSRSRQLRSVGKLGVVPSLFNINEPILFGFPIIMNPLFFLPFMLVPVINACIAWYLTQINWLSRFVAMLPWSTPGPIGASWAANGSLNNACMSLLAICLSWIIYRPFFKAHEKLLLEQEQKRSISQHNSDN</sequence>
<feature type="transmembrane region" description="Helical" evidence="9">
    <location>
        <begin position="218"/>
        <end position="244"/>
    </location>
</feature>
<feature type="transmembrane region" description="Helical" evidence="9">
    <location>
        <begin position="114"/>
        <end position="130"/>
    </location>
</feature>
<dbReference type="RefSeq" id="WP_131912160.1">
    <property type="nucleotide sequence ID" value="NZ_OU594967.1"/>
</dbReference>
<dbReference type="OrthoDB" id="5843984at2"/>
<dbReference type="PANTHER" id="PTHR33989">
    <property type="match status" value="1"/>
</dbReference>
<feature type="transmembrane region" description="Helical" evidence="9">
    <location>
        <begin position="344"/>
        <end position="364"/>
    </location>
</feature>
<feature type="transmembrane region" description="Helical" evidence="9">
    <location>
        <begin position="384"/>
        <end position="411"/>
    </location>
</feature>